<dbReference type="InterPro" id="IPR036250">
    <property type="entry name" value="AcylCo_DH-like_C"/>
</dbReference>
<evidence type="ECO:0000259" key="10">
    <source>
        <dbReference type="Pfam" id="PF02770"/>
    </source>
</evidence>
<evidence type="ECO:0000256" key="3">
    <source>
        <dbReference type="ARBA" id="ARBA00009347"/>
    </source>
</evidence>
<sequence length="389" mass="41509">MFTLNDDERVITETAAAFAAKRLAPQALEWDATNHFPVDVLREAADLGMAAIYCRDDVGGSGLRRLDGVRIFEQLATADPTTAAFLSIHNMCAWMIDTFGTAEQRKIWVPRLATMDVIASYCLTEPGAGSDASALSTRAVKHGGDYVLDGVKQFISGAGASDVYVVMARTGGPENPGPRGITAFVIEKDAPGISFGAPEQKMGWHAQPTAQVVLEGVRVPAEAMLGGADGEGSGFGIAMNGLNGGRLNIAACSLGGAQAAFDKAGAYVRERQAFGASLLDEPTIRFTLADMATGLEASRMLLWRAANALDDDAADKVELCAMAKRYVTDTCFDVADKALQLHGGYGYLREYGLEKIVRDLRVHRILEGTNEIMRVVIGRAEAARLRTSA</sequence>
<dbReference type="Proteomes" id="UP000682202">
    <property type="component" value="Chromosome"/>
</dbReference>
<dbReference type="InterPro" id="IPR009100">
    <property type="entry name" value="AcylCoA_DH/oxidase_NM_dom_sf"/>
</dbReference>
<dbReference type="Gene3D" id="1.10.540.10">
    <property type="entry name" value="Acyl-CoA dehydrogenase/oxidase, N-terminal domain"/>
    <property type="match status" value="1"/>
</dbReference>
<dbReference type="AlphaFoldDB" id="A0A975JXH4"/>
<keyword evidence="13" id="KW-1185">Reference proteome</keyword>
<keyword evidence="7 8" id="KW-0560">Oxidoreductase</keyword>
<comment type="pathway">
    <text evidence="2">Amino-acid degradation; L-valine degradation.</text>
</comment>
<keyword evidence="6 8" id="KW-0274">FAD</keyword>
<dbReference type="InterPro" id="IPR037069">
    <property type="entry name" value="AcylCoA_DH/ox_N_sf"/>
</dbReference>
<dbReference type="PROSITE" id="PS00073">
    <property type="entry name" value="ACYL_COA_DH_2"/>
    <property type="match status" value="1"/>
</dbReference>
<evidence type="ECO:0000259" key="11">
    <source>
        <dbReference type="Pfam" id="PF02771"/>
    </source>
</evidence>
<evidence type="ECO:0000256" key="6">
    <source>
        <dbReference type="ARBA" id="ARBA00022827"/>
    </source>
</evidence>
<dbReference type="InterPro" id="IPR009075">
    <property type="entry name" value="AcylCo_DH/oxidase_C"/>
</dbReference>
<keyword evidence="5 8" id="KW-0285">Flavoprotein</keyword>
<evidence type="ECO:0000259" key="9">
    <source>
        <dbReference type="Pfam" id="PF00441"/>
    </source>
</evidence>
<feature type="domain" description="Acyl-CoA oxidase/dehydrogenase middle" evidence="10">
    <location>
        <begin position="121"/>
        <end position="217"/>
    </location>
</feature>
<dbReference type="SUPFAM" id="SSF56645">
    <property type="entry name" value="Acyl-CoA dehydrogenase NM domain-like"/>
    <property type="match status" value="1"/>
</dbReference>
<dbReference type="Pfam" id="PF02770">
    <property type="entry name" value="Acyl-CoA_dh_M"/>
    <property type="match status" value="1"/>
</dbReference>
<dbReference type="InterPro" id="IPR013786">
    <property type="entry name" value="AcylCoA_DH/ox_N"/>
</dbReference>
<evidence type="ECO:0000313" key="12">
    <source>
        <dbReference type="EMBL" id="QUR66458.1"/>
    </source>
</evidence>
<evidence type="ECO:0000313" key="13">
    <source>
        <dbReference type="Proteomes" id="UP000682202"/>
    </source>
</evidence>
<dbReference type="FunFam" id="2.40.110.10:FF:000001">
    <property type="entry name" value="Acyl-CoA dehydrogenase, mitochondrial"/>
    <property type="match status" value="1"/>
</dbReference>
<dbReference type="PIRSF" id="PIRSF016578">
    <property type="entry name" value="HsaA"/>
    <property type="match status" value="1"/>
</dbReference>
<dbReference type="InterPro" id="IPR006089">
    <property type="entry name" value="Acyl-CoA_DH_CS"/>
</dbReference>
<dbReference type="Pfam" id="PF00441">
    <property type="entry name" value="Acyl-CoA_dh_1"/>
    <property type="match status" value="1"/>
</dbReference>
<evidence type="ECO:0000256" key="5">
    <source>
        <dbReference type="ARBA" id="ARBA00022630"/>
    </source>
</evidence>
<evidence type="ECO:0000256" key="1">
    <source>
        <dbReference type="ARBA" id="ARBA00001974"/>
    </source>
</evidence>
<proteinExistence type="inferred from homology"/>
<dbReference type="Pfam" id="PF02771">
    <property type="entry name" value="Acyl-CoA_dh_N"/>
    <property type="match status" value="1"/>
</dbReference>
<gene>
    <name evidence="12" type="ORF">F6B93_04550</name>
</gene>
<evidence type="ECO:0000256" key="8">
    <source>
        <dbReference type="RuleBase" id="RU362125"/>
    </source>
</evidence>
<comment type="similarity">
    <text evidence="3 8">Belongs to the acyl-CoA dehydrogenase family.</text>
</comment>
<dbReference type="PANTHER" id="PTHR43831">
    <property type="entry name" value="ISOBUTYRYL-COA DEHYDROGENASE"/>
    <property type="match status" value="1"/>
</dbReference>
<organism evidence="12 13">
    <name type="scientific">Mycobacterium spongiae</name>
    <dbReference type="NCBI Taxonomy" id="886343"/>
    <lineage>
        <taxon>Bacteria</taxon>
        <taxon>Bacillati</taxon>
        <taxon>Actinomycetota</taxon>
        <taxon>Actinomycetes</taxon>
        <taxon>Mycobacteriales</taxon>
        <taxon>Mycobacteriaceae</taxon>
        <taxon>Mycobacterium</taxon>
    </lineage>
</organism>
<dbReference type="Gene3D" id="1.20.140.10">
    <property type="entry name" value="Butyryl-CoA Dehydrogenase, subunit A, domain 3"/>
    <property type="match status" value="1"/>
</dbReference>
<dbReference type="PANTHER" id="PTHR43831:SF1">
    <property type="entry name" value="ISOBUTYRYL-COA DEHYDROGENASE, MITOCHONDRIAL"/>
    <property type="match status" value="1"/>
</dbReference>
<dbReference type="EMBL" id="CP046600">
    <property type="protein sequence ID" value="QUR66458.1"/>
    <property type="molecule type" value="Genomic_DNA"/>
</dbReference>
<dbReference type="Gene3D" id="2.40.110.10">
    <property type="entry name" value="Butyryl-CoA Dehydrogenase, subunit A, domain 2"/>
    <property type="match status" value="1"/>
</dbReference>
<dbReference type="InterPro" id="IPR046373">
    <property type="entry name" value="Acyl-CoA_Oxase/DH_mid-dom_sf"/>
</dbReference>
<dbReference type="PROSITE" id="PS00072">
    <property type="entry name" value="ACYL_COA_DH_1"/>
    <property type="match status" value="1"/>
</dbReference>
<comment type="cofactor">
    <cofactor evidence="1 8">
        <name>FAD</name>
        <dbReference type="ChEBI" id="CHEBI:57692"/>
    </cofactor>
</comment>
<dbReference type="FunFam" id="1.20.140.10:FF:000001">
    <property type="entry name" value="Acyl-CoA dehydrogenase"/>
    <property type="match status" value="1"/>
</dbReference>
<dbReference type="GO" id="GO:0003995">
    <property type="term" value="F:acyl-CoA dehydrogenase activity"/>
    <property type="evidence" value="ECO:0007669"/>
    <property type="project" value="InterPro"/>
</dbReference>
<feature type="domain" description="Acyl-CoA dehydrogenase/oxidase N-terminal" evidence="11">
    <location>
        <begin position="6"/>
        <end position="115"/>
    </location>
</feature>
<evidence type="ECO:0000256" key="2">
    <source>
        <dbReference type="ARBA" id="ARBA00005109"/>
    </source>
</evidence>
<accession>A0A975JXH4</accession>
<evidence type="ECO:0000256" key="7">
    <source>
        <dbReference type="ARBA" id="ARBA00023002"/>
    </source>
</evidence>
<dbReference type="InterPro" id="IPR006091">
    <property type="entry name" value="Acyl-CoA_Oxase/DH_mid-dom"/>
</dbReference>
<evidence type="ECO:0000256" key="4">
    <source>
        <dbReference type="ARBA" id="ARBA00022456"/>
    </source>
</evidence>
<keyword evidence="4" id="KW-0101">Branched-chain amino acid catabolism</keyword>
<dbReference type="GO" id="GO:0009083">
    <property type="term" value="P:branched-chain amino acid catabolic process"/>
    <property type="evidence" value="ECO:0007669"/>
    <property type="project" value="UniProtKB-KW"/>
</dbReference>
<reference evidence="12" key="1">
    <citation type="submission" date="2019-12" db="EMBL/GenBank/DDBJ databases">
        <title>Mycobacterium spongiae sp. nov.</title>
        <authorList>
            <person name="Stinear T."/>
        </authorList>
    </citation>
    <scope>NUCLEOTIDE SEQUENCE</scope>
    <source>
        <strain evidence="12">FSD4b-SM</strain>
    </source>
</reference>
<dbReference type="SUPFAM" id="SSF47203">
    <property type="entry name" value="Acyl-CoA dehydrogenase C-terminal domain-like"/>
    <property type="match status" value="1"/>
</dbReference>
<dbReference type="KEGG" id="mspg:F6B93_04550"/>
<dbReference type="GO" id="GO:0050660">
    <property type="term" value="F:flavin adenine dinucleotide binding"/>
    <property type="evidence" value="ECO:0007669"/>
    <property type="project" value="InterPro"/>
</dbReference>
<protein>
    <submittedName>
        <fullName evidence="12">Acyl-CoA dehydrogenase</fullName>
    </submittedName>
</protein>
<dbReference type="RefSeq" id="WP_211698006.1">
    <property type="nucleotide sequence ID" value="NZ_CP046600.1"/>
</dbReference>
<feature type="domain" description="Acyl-CoA dehydrogenase/oxidase C-terminal" evidence="9">
    <location>
        <begin position="232"/>
        <end position="380"/>
    </location>
</feature>
<name>A0A975JXH4_9MYCO</name>
<dbReference type="InterPro" id="IPR052547">
    <property type="entry name" value="Mito_Isobutyryl-CoADH"/>
</dbReference>